<evidence type="ECO:0000313" key="5">
    <source>
        <dbReference type="Proteomes" id="UP000260680"/>
    </source>
</evidence>
<reference evidence="4 5" key="1">
    <citation type="submission" date="2018-07" db="EMBL/GenBank/DDBJ databases">
        <title>New species, Clostridium PI-S10-A1B.</title>
        <authorList>
            <person name="Krishna G."/>
            <person name="Summeta K."/>
            <person name="Shikha S."/>
            <person name="Prabhu P.B."/>
            <person name="Suresh K."/>
        </authorList>
    </citation>
    <scope>NUCLEOTIDE SEQUENCE [LARGE SCALE GENOMIC DNA]</scope>
    <source>
        <strain evidence="4 5">PI-S10-A1B</strain>
    </source>
</reference>
<proteinExistence type="predicted"/>
<feature type="domain" description="Teneurin-like YD-shell" evidence="3">
    <location>
        <begin position="946"/>
        <end position="1109"/>
    </location>
</feature>
<dbReference type="Proteomes" id="UP000260680">
    <property type="component" value="Unassembled WGS sequence"/>
</dbReference>
<gene>
    <name evidence="4" type="ORF">DS742_27500</name>
</gene>
<evidence type="ECO:0000259" key="2">
    <source>
        <dbReference type="Pfam" id="PF20148"/>
    </source>
</evidence>
<sequence>MSAKNIFGNSFTVNQEINIVGKKTEIKSKGEKWPNLTLGEVATPTDLSAMIPAALGAIPTCSGSGRISQELMAAMGAVSAAGTVMVTQNQNTGQYTAEYILSLMKVMNGAYAKGGNLSEEELKKLIMLIMGQMLEKAGPGFSNWNQVLKDLMQNATLDNFMKGVQSAVCALTGDPVNANTGNFIYEKDDIEIKALVPLMFKRTYNRIDNREGCMGRGWRHNYEIEIITENDRYTIIWEDGREEIYMRLEDGGIDALFGCICRLEKNDKGFSYKTQEGIVYIFNQQGHLLSRTDANGKGLFFTYGRNGKLECVLNGSGAMLNYKYDSISGHLISVSDHTGRNVVLSYELGRLCRVTNAGGESYCYYYDDEKMLYRIQNPRGVFVLENNYDDQGRTVCQHFADGGEIHYDYQEELSRTLVTDQNNNRVAYIHDERFRNVKTVYEDGEEEFTYNERNQMIRYTDKNRNHTRYSYDDKGNVSKVIYPDGSQSNMTYDANNRLLTWSVNGVEKLKNVYDTKGNLIKTSDALNRKREFEYDSKGNVLKVKLPDGSAVFLEYDNRENIIGYTDESGREINYEYDDCNRVIRTIDGNRNCISFSYDNCDRISCVTNAQGKRRIYEYTQNGKVEKIIDFNGAVISQSYNCMNMVDLYTGPDGEKFTMEYDQLQNVTRRILPNGGELTYTYDSLNRMEQVALPTGGIIHYEYDPNGNRTAVTDPNGNRTVMEYDERNRITKITDPSGAATVYEYDMEGHLIGITNAMGKSHTYVYDEAGQLISETDVLGNKTCYEYNGLGKCICMIDPEKRKTVYEYAKGGDLSRVIYPDGTSEAYMYDKNGNLIRRQNHKGDFLEITYDSLNQPIKVRSSFGQEKSFTYNAAGKVTSMTDPLGHVTHYEYSPGGKLTSVIDAAGNRTEYAYDGMGELITICQHEGKSILLNGNQNFQGKSTSDKSQVHVTQYERNLLGKIETITNPLGLKEHFTYDLAGKMSSKKDGEGYETHYTYNPQGEMEQITYADGRSVAFTYNPLRQLIEIKDWLGTIRIEPDEVGRAKKIIDFKGREVSYQWGKSGERKALKYPNGKTVSYEYDDLLRLSRLADGEREIHYSYDENGYIVKKIFSEGITTSYGYNPMGQLSRLVHQQAGKILDQYEYDYDLMGNKISIKKMRQANVSSPDETSREISSKLHEESGFYQYHYDSMNRLTGVIKDRECISQYEYDAFGNRIRKQGSTNNIRYHYNEANQLIREEGIFPEPSYQYDGRGNLTAVLYGREEVNRYTYDETNRLAEAFNNKGQAARYQYDGLGNRIGRQEFATSDLKSGLGPQPEMLLMDHPERETDYILDLTRNYHNLLEKTEITGDSKESQTYTWDNNVVFMTEREHTHILLQDELGSTVRLTGVQSKQQTIYGYDEFGQDLYKTQGETQPFGYTGYQSDSIANTYFAQAREYMPGIGRFAGEDIFKGYKNAPNTFNLYSYTYSSPLVYVDPNGETAAEVLRTGMGIAGATALSDSPVPGPMDVAAAVIAGATLIAAGGVAVYEWVNSKEKTKEESVAVTDTVKNNSGVVIYRYGSGNATNLTPREVDISGLSYSLTRPPASVKYTMTTIEAVNSTRVLTAIIDGPNHVSIKPTNPLEMPLWINSRTTALENPYYLTTILSGISVKNNGGACDGTN</sequence>
<dbReference type="InterPro" id="IPR006530">
    <property type="entry name" value="YD"/>
</dbReference>
<dbReference type="PANTHER" id="PTHR32305">
    <property type="match status" value="1"/>
</dbReference>
<dbReference type="Pfam" id="PF25023">
    <property type="entry name" value="TEN_YD-shell"/>
    <property type="match status" value="6"/>
</dbReference>
<evidence type="ECO:0000313" key="4">
    <source>
        <dbReference type="EMBL" id="RFZ75722.1"/>
    </source>
</evidence>
<dbReference type="InterPro" id="IPR045351">
    <property type="entry name" value="DUF6531"/>
</dbReference>
<organism evidence="4 5">
    <name type="scientific">Lacrimispora amygdalina</name>
    <dbReference type="NCBI Taxonomy" id="253257"/>
    <lineage>
        <taxon>Bacteria</taxon>
        <taxon>Bacillati</taxon>
        <taxon>Bacillota</taxon>
        <taxon>Clostridia</taxon>
        <taxon>Lachnospirales</taxon>
        <taxon>Lachnospiraceae</taxon>
        <taxon>Lacrimispora</taxon>
    </lineage>
</organism>
<dbReference type="Pfam" id="PF05593">
    <property type="entry name" value="RHS_repeat"/>
    <property type="match status" value="2"/>
</dbReference>
<dbReference type="NCBIfam" id="TIGR01643">
    <property type="entry name" value="YD_repeat_2x"/>
    <property type="match status" value="9"/>
</dbReference>
<dbReference type="InterPro" id="IPR056823">
    <property type="entry name" value="TEN-like_YD-shell"/>
</dbReference>
<dbReference type="OrthoDB" id="9771173at2"/>
<name>A0A3E2N423_9FIRM</name>
<feature type="domain" description="Teneurin-like YD-shell" evidence="3">
    <location>
        <begin position="797"/>
        <end position="929"/>
    </location>
</feature>
<dbReference type="Pfam" id="PF20148">
    <property type="entry name" value="DUF6531"/>
    <property type="match status" value="1"/>
</dbReference>
<feature type="domain" description="Teneurin-like YD-shell" evidence="3">
    <location>
        <begin position="1178"/>
        <end position="1302"/>
    </location>
</feature>
<comment type="caution">
    <text evidence="4">The sequence shown here is derived from an EMBL/GenBank/DDBJ whole genome shotgun (WGS) entry which is preliminary data.</text>
</comment>
<dbReference type="InterPro" id="IPR011047">
    <property type="entry name" value="Quinoprotein_ADH-like_sf"/>
</dbReference>
<keyword evidence="1" id="KW-0677">Repeat</keyword>
<dbReference type="EMBL" id="QOHO01000121">
    <property type="protein sequence ID" value="RFZ75722.1"/>
    <property type="molecule type" value="Genomic_DNA"/>
</dbReference>
<dbReference type="NCBIfam" id="TIGR03696">
    <property type="entry name" value="Rhs_assc_core"/>
    <property type="match status" value="1"/>
</dbReference>
<protein>
    <submittedName>
        <fullName evidence="4">Type IV secretion protein Rhs</fullName>
    </submittedName>
</protein>
<dbReference type="Gene3D" id="2.180.10.10">
    <property type="entry name" value="RHS repeat-associated core"/>
    <property type="match status" value="5"/>
</dbReference>
<dbReference type="SUPFAM" id="SSF69304">
    <property type="entry name" value="Tricorn protease N-terminal domain"/>
    <property type="match status" value="1"/>
</dbReference>
<dbReference type="InterPro" id="IPR050708">
    <property type="entry name" value="T6SS_VgrG/RHS"/>
</dbReference>
<dbReference type="SUPFAM" id="SSF50998">
    <property type="entry name" value="Quinoprotein alcohol dehydrogenase-like"/>
    <property type="match status" value="1"/>
</dbReference>
<dbReference type="RefSeq" id="WP_117420099.1">
    <property type="nucleotide sequence ID" value="NZ_QOHO01000121.1"/>
</dbReference>
<feature type="domain" description="Teneurin-like YD-shell" evidence="3">
    <location>
        <begin position="699"/>
        <end position="794"/>
    </location>
</feature>
<dbReference type="InterPro" id="IPR022385">
    <property type="entry name" value="Rhs_assc_core"/>
</dbReference>
<feature type="domain" description="Teneurin-like YD-shell" evidence="3">
    <location>
        <begin position="571"/>
        <end position="695"/>
    </location>
</feature>
<feature type="domain" description="DUF6531" evidence="2">
    <location>
        <begin position="173"/>
        <end position="245"/>
    </location>
</feature>
<evidence type="ECO:0000256" key="1">
    <source>
        <dbReference type="ARBA" id="ARBA00022737"/>
    </source>
</evidence>
<accession>A0A3E2N423</accession>
<dbReference type="InterPro" id="IPR031325">
    <property type="entry name" value="RHS_repeat"/>
</dbReference>
<feature type="domain" description="Teneurin-like YD-shell" evidence="3">
    <location>
        <begin position="279"/>
        <end position="420"/>
    </location>
</feature>
<dbReference type="PANTHER" id="PTHR32305:SF15">
    <property type="entry name" value="PROTEIN RHSA-RELATED"/>
    <property type="match status" value="1"/>
</dbReference>
<evidence type="ECO:0000259" key="3">
    <source>
        <dbReference type="Pfam" id="PF25023"/>
    </source>
</evidence>